<keyword evidence="2" id="KW-1185">Reference proteome</keyword>
<protein>
    <submittedName>
        <fullName evidence="1">Uncharacterized protein</fullName>
    </submittedName>
</protein>
<proteinExistence type="predicted"/>
<sequence length="67" mass="7099">MKSGEGVCSTSVVRHRTCTPVEVAGRLERASSSDRQSVFVSCARLNALRPLAIAAVKVVCPGVKLML</sequence>
<comment type="caution">
    <text evidence="1">The sequence shown here is derived from an EMBL/GenBank/DDBJ whole genome shotgun (WGS) entry which is preliminary data.</text>
</comment>
<evidence type="ECO:0000313" key="2">
    <source>
        <dbReference type="Proteomes" id="UP000291343"/>
    </source>
</evidence>
<accession>A0A482XRL4</accession>
<dbReference type="EMBL" id="QKKF02002576">
    <property type="protein sequence ID" value="RZF48324.1"/>
    <property type="molecule type" value="Genomic_DNA"/>
</dbReference>
<dbReference type="Proteomes" id="UP000291343">
    <property type="component" value="Unassembled WGS sequence"/>
</dbReference>
<gene>
    <name evidence="1" type="ORF">LSTR_LSTR010287</name>
</gene>
<evidence type="ECO:0000313" key="1">
    <source>
        <dbReference type="EMBL" id="RZF48324.1"/>
    </source>
</evidence>
<organism evidence="1 2">
    <name type="scientific">Laodelphax striatellus</name>
    <name type="common">Small brown planthopper</name>
    <name type="synonym">Delphax striatella</name>
    <dbReference type="NCBI Taxonomy" id="195883"/>
    <lineage>
        <taxon>Eukaryota</taxon>
        <taxon>Metazoa</taxon>
        <taxon>Ecdysozoa</taxon>
        <taxon>Arthropoda</taxon>
        <taxon>Hexapoda</taxon>
        <taxon>Insecta</taxon>
        <taxon>Pterygota</taxon>
        <taxon>Neoptera</taxon>
        <taxon>Paraneoptera</taxon>
        <taxon>Hemiptera</taxon>
        <taxon>Auchenorrhyncha</taxon>
        <taxon>Fulgoroidea</taxon>
        <taxon>Delphacidae</taxon>
        <taxon>Criomorphinae</taxon>
        <taxon>Laodelphax</taxon>
    </lineage>
</organism>
<reference evidence="1 2" key="1">
    <citation type="journal article" date="2017" name="Gigascience">
        <title>Genome sequence of the small brown planthopper, Laodelphax striatellus.</title>
        <authorList>
            <person name="Zhu J."/>
            <person name="Jiang F."/>
            <person name="Wang X."/>
            <person name="Yang P."/>
            <person name="Bao Y."/>
            <person name="Zhao W."/>
            <person name="Wang W."/>
            <person name="Lu H."/>
            <person name="Wang Q."/>
            <person name="Cui N."/>
            <person name="Li J."/>
            <person name="Chen X."/>
            <person name="Luo L."/>
            <person name="Yu J."/>
            <person name="Kang L."/>
            <person name="Cui F."/>
        </authorList>
    </citation>
    <scope>NUCLEOTIDE SEQUENCE [LARGE SCALE GENOMIC DNA]</scope>
    <source>
        <strain evidence="1">Lst14</strain>
    </source>
</reference>
<dbReference type="AlphaFoldDB" id="A0A482XRL4"/>
<dbReference type="InParanoid" id="A0A482XRL4"/>
<name>A0A482XRL4_LAOST</name>